<evidence type="ECO:0000313" key="3">
    <source>
        <dbReference type="Proteomes" id="UP001239445"/>
    </source>
</evidence>
<sequence>MDTSADSHLLARAAIRFVRDARAPRGIRFCRVCQFPLNVTTVDPWPLDRIRIENFTTLSDMRATSAEGCSICFRLLEFFYGQIPVETPPLNMEDLGLGWIKYPGTSTIEVGFCNGGLSFEALYDRSSTFELIVAKEGSNVNGHDLDGQVSGSLIPPADMGSDATMSALAAWVEECCHSHSKCPNPLPQLPKRVLLINNRTWPPTVRLHESLGKQARYTCLSYCWGQFRPACLTFRSTLEANRQSIAWQSLPKLFQDAVIATSKLGLFYLWIDSMCIIQDDIQDWRAESAKMAAIYENAFITICAAAARSSNEGLFTQPPQHFKPSSLAADTDGTTVFVRRKHRHPYWHRMDSAFPLLSRAWAYQESLLSRRLIYFTNTEIVWECRGMRRFQCGLPETDDHVMISQTGRQMGWENVFDIWENIVRDYSRLSLTFQNDKLPALSGIATKVARHHRERLGRYVAGCWIGTLFEDLCWYHDSSDRVPRPSAWRAPTWSWISVDTPVQRVGAESLYNYVLSKAAVVDVECSLAGPDEFGELLSARLQLDARMFEGTLVYKVDPEGDTKNPCRIYTAHLRNPALKFVVHPDYDIPTPGPNHLPSGSSVYLMELVWRGLAYPGFWLVLKCVDQDRQIYERVGASRYTDNLGFTHNYPLEPKKTITIV</sequence>
<reference evidence="2" key="1">
    <citation type="submission" date="2023-06" db="EMBL/GenBank/DDBJ databases">
        <title>Genome-scale phylogeny and comparative genomics of the fungal order Sordariales.</title>
        <authorList>
            <consortium name="Lawrence Berkeley National Laboratory"/>
            <person name="Hensen N."/>
            <person name="Bonometti L."/>
            <person name="Westerberg I."/>
            <person name="Brannstrom I.O."/>
            <person name="Guillou S."/>
            <person name="Cros-Aarteil S."/>
            <person name="Calhoun S."/>
            <person name="Haridas S."/>
            <person name="Kuo A."/>
            <person name="Mondo S."/>
            <person name="Pangilinan J."/>
            <person name="Riley R."/>
            <person name="Labutti K."/>
            <person name="Andreopoulos B."/>
            <person name="Lipzen A."/>
            <person name="Chen C."/>
            <person name="Yanf M."/>
            <person name="Daum C."/>
            <person name="Ng V."/>
            <person name="Clum A."/>
            <person name="Steindorff A."/>
            <person name="Ohm R."/>
            <person name="Martin F."/>
            <person name="Silar P."/>
            <person name="Natvig D."/>
            <person name="Lalanne C."/>
            <person name="Gautier V."/>
            <person name="Ament-Velasquez S.L."/>
            <person name="Kruys A."/>
            <person name="Hutchinson M.I."/>
            <person name="Powell A.J."/>
            <person name="Barry K."/>
            <person name="Miller A.N."/>
            <person name="Grigoriev I.V."/>
            <person name="Debuchy R."/>
            <person name="Gladieux P."/>
            <person name="Thoren M.H."/>
            <person name="Johannesson H."/>
        </authorList>
    </citation>
    <scope>NUCLEOTIDE SEQUENCE</scope>
    <source>
        <strain evidence="2">PSN4</strain>
    </source>
</reference>
<accession>A0AAJ0F944</accession>
<dbReference type="PANTHER" id="PTHR33112:SF9">
    <property type="entry name" value="HETEROKARYON INCOMPATIBILITY DOMAIN-CONTAINING PROTEIN"/>
    <property type="match status" value="1"/>
</dbReference>
<dbReference type="Proteomes" id="UP001239445">
    <property type="component" value="Unassembled WGS sequence"/>
</dbReference>
<feature type="domain" description="Heterokaryon incompatibility" evidence="1">
    <location>
        <begin position="217"/>
        <end position="365"/>
    </location>
</feature>
<evidence type="ECO:0000313" key="2">
    <source>
        <dbReference type="EMBL" id="KAK1752790.1"/>
    </source>
</evidence>
<dbReference type="InterPro" id="IPR010730">
    <property type="entry name" value="HET"/>
</dbReference>
<dbReference type="Pfam" id="PF06985">
    <property type="entry name" value="HET"/>
    <property type="match status" value="1"/>
</dbReference>
<dbReference type="AlphaFoldDB" id="A0AAJ0F944"/>
<proteinExistence type="predicted"/>
<dbReference type="PANTHER" id="PTHR33112">
    <property type="entry name" value="DOMAIN PROTEIN, PUTATIVE-RELATED"/>
    <property type="match status" value="1"/>
</dbReference>
<name>A0AAJ0F944_9PEZI</name>
<keyword evidence="3" id="KW-1185">Reference proteome</keyword>
<evidence type="ECO:0000259" key="1">
    <source>
        <dbReference type="Pfam" id="PF06985"/>
    </source>
</evidence>
<organism evidence="2 3">
    <name type="scientific">Echria macrotheca</name>
    <dbReference type="NCBI Taxonomy" id="438768"/>
    <lineage>
        <taxon>Eukaryota</taxon>
        <taxon>Fungi</taxon>
        <taxon>Dikarya</taxon>
        <taxon>Ascomycota</taxon>
        <taxon>Pezizomycotina</taxon>
        <taxon>Sordariomycetes</taxon>
        <taxon>Sordariomycetidae</taxon>
        <taxon>Sordariales</taxon>
        <taxon>Schizotheciaceae</taxon>
        <taxon>Echria</taxon>
    </lineage>
</organism>
<comment type="caution">
    <text evidence="2">The sequence shown here is derived from an EMBL/GenBank/DDBJ whole genome shotgun (WGS) entry which is preliminary data.</text>
</comment>
<gene>
    <name evidence="2" type="ORF">QBC47DRAFT_328201</name>
</gene>
<dbReference type="EMBL" id="MU839839">
    <property type="protein sequence ID" value="KAK1752790.1"/>
    <property type="molecule type" value="Genomic_DNA"/>
</dbReference>
<protein>
    <submittedName>
        <fullName evidence="2">Heterokaryon incompatibility protein-domain-containing protein</fullName>
    </submittedName>
</protein>